<evidence type="ECO:0000256" key="2">
    <source>
        <dbReference type="ARBA" id="ARBA00022730"/>
    </source>
</evidence>
<dbReference type="AlphaFoldDB" id="A0A1F5YHU3"/>
<evidence type="ECO:0000256" key="3">
    <source>
        <dbReference type="ARBA" id="ARBA00022884"/>
    </source>
</evidence>
<protein>
    <recommendedName>
        <fullName evidence="6 7">Large ribosomal subunit protein uL3</fullName>
    </recommendedName>
</protein>
<keyword evidence="5 7" id="KW-0687">Ribonucleoprotein</keyword>
<evidence type="ECO:0000256" key="5">
    <source>
        <dbReference type="ARBA" id="ARBA00023274"/>
    </source>
</evidence>
<feature type="compositionally biased region" description="Polar residues" evidence="8">
    <location>
        <begin position="135"/>
        <end position="150"/>
    </location>
</feature>
<dbReference type="NCBIfam" id="TIGR03625">
    <property type="entry name" value="L3_bact"/>
    <property type="match status" value="1"/>
</dbReference>
<sequence length="206" mass="22417">MLGLIGKKIGMTRIFDEQGLMIPVTVIQAGPCKIIQIKTADKDGYNALQVGFGQRKEKNVIRPLKGHLKKFENYFPQVLKEFRVETVEGYELGQELNTEIFNVGEGVDVGGVIKGRGFQGVVKRHGHSGGDETHGNTSHRVPGSVGSSADPSRCWKNLKLPGQYGNTNQKALNLKVAKVDSGRNCLFVRGAVPGPTSGLVTVYKKK</sequence>
<dbReference type="Gene3D" id="3.30.160.810">
    <property type="match status" value="1"/>
</dbReference>
<feature type="region of interest" description="Disordered" evidence="8">
    <location>
        <begin position="124"/>
        <end position="150"/>
    </location>
</feature>
<evidence type="ECO:0000256" key="1">
    <source>
        <dbReference type="ARBA" id="ARBA00006540"/>
    </source>
</evidence>
<evidence type="ECO:0000256" key="8">
    <source>
        <dbReference type="SAM" id="MobiDB-lite"/>
    </source>
</evidence>
<evidence type="ECO:0000256" key="7">
    <source>
        <dbReference type="HAMAP-Rule" id="MF_01325"/>
    </source>
</evidence>
<keyword evidence="2 7" id="KW-0699">rRNA-binding</keyword>
<dbReference type="Proteomes" id="UP000176992">
    <property type="component" value="Unassembled WGS sequence"/>
</dbReference>
<dbReference type="InterPro" id="IPR019927">
    <property type="entry name" value="Ribosomal_uL3_bac/org-type"/>
</dbReference>
<organism evidence="9 10">
    <name type="scientific">Candidatus Glassbacteria bacterium GWA2_58_10</name>
    <dbReference type="NCBI Taxonomy" id="1817865"/>
    <lineage>
        <taxon>Bacteria</taxon>
        <taxon>Candidatus Glassiibacteriota</taxon>
    </lineage>
</organism>
<dbReference type="GO" id="GO:0022625">
    <property type="term" value="C:cytosolic large ribosomal subunit"/>
    <property type="evidence" value="ECO:0007669"/>
    <property type="project" value="TreeGrafter"/>
</dbReference>
<dbReference type="PANTHER" id="PTHR11229">
    <property type="entry name" value="50S RIBOSOMAL PROTEIN L3"/>
    <property type="match status" value="1"/>
</dbReference>
<gene>
    <name evidence="7" type="primary">rplC</name>
    <name evidence="9" type="ORF">A2Z86_11125</name>
</gene>
<comment type="function">
    <text evidence="7">One of the primary rRNA binding proteins, it binds directly near the 3'-end of the 23S rRNA, where it nucleates assembly of the 50S subunit.</text>
</comment>
<evidence type="ECO:0000313" key="9">
    <source>
        <dbReference type="EMBL" id="OGF99750.1"/>
    </source>
</evidence>
<dbReference type="FunFam" id="2.40.30.10:FF:000004">
    <property type="entry name" value="50S ribosomal protein L3"/>
    <property type="match status" value="1"/>
</dbReference>
<comment type="caution">
    <text evidence="9">The sequence shown here is derived from an EMBL/GenBank/DDBJ whole genome shotgun (WGS) entry which is preliminary data.</text>
</comment>
<proteinExistence type="inferred from homology"/>
<dbReference type="Pfam" id="PF00297">
    <property type="entry name" value="Ribosomal_L3"/>
    <property type="match status" value="1"/>
</dbReference>
<dbReference type="FunFam" id="3.30.160.810:FF:000001">
    <property type="entry name" value="50S ribosomal protein L3"/>
    <property type="match status" value="1"/>
</dbReference>
<evidence type="ECO:0000256" key="4">
    <source>
        <dbReference type="ARBA" id="ARBA00022980"/>
    </source>
</evidence>
<dbReference type="SUPFAM" id="SSF50447">
    <property type="entry name" value="Translation proteins"/>
    <property type="match status" value="1"/>
</dbReference>
<accession>A0A1F5YHU3</accession>
<evidence type="ECO:0000313" key="10">
    <source>
        <dbReference type="Proteomes" id="UP000176992"/>
    </source>
</evidence>
<reference evidence="9 10" key="1">
    <citation type="journal article" date="2016" name="Nat. Commun.">
        <title>Thousands of microbial genomes shed light on interconnected biogeochemical processes in an aquifer system.</title>
        <authorList>
            <person name="Anantharaman K."/>
            <person name="Brown C.T."/>
            <person name="Hug L.A."/>
            <person name="Sharon I."/>
            <person name="Castelle C.J."/>
            <person name="Probst A.J."/>
            <person name="Thomas B.C."/>
            <person name="Singh A."/>
            <person name="Wilkins M.J."/>
            <person name="Karaoz U."/>
            <person name="Brodie E.L."/>
            <person name="Williams K.H."/>
            <person name="Hubbard S.S."/>
            <person name="Banfield J.F."/>
        </authorList>
    </citation>
    <scope>NUCLEOTIDE SEQUENCE [LARGE SCALE GENOMIC DNA]</scope>
</reference>
<evidence type="ECO:0000256" key="6">
    <source>
        <dbReference type="ARBA" id="ARBA00035243"/>
    </source>
</evidence>
<comment type="subunit">
    <text evidence="7">Part of the 50S ribosomal subunit. Forms a cluster with proteins L14 and L19.</text>
</comment>
<dbReference type="GO" id="GO:0006412">
    <property type="term" value="P:translation"/>
    <property type="evidence" value="ECO:0007669"/>
    <property type="project" value="UniProtKB-UniRule"/>
</dbReference>
<dbReference type="HAMAP" id="MF_01325_B">
    <property type="entry name" value="Ribosomal_uL3_B"/>
    <property type="match status" value="1"/>
</dbReference>
<keyword evidence="4 7" id="KW-0689">Ribosomal protein</keyword>
<dbReference type="InterPro" id="IPR000597">
    <property type="entry name" value="Ribosomal_uL3"/>
</dbReference>
<dbReference type="EMBL" id="MFIV01000013">
    <property type="protein sequence ID" value="OGF99750.1"/>
    <property type="molecule type" value="Genomic_DNA"/>
</dbReference>
<dbReference type="PANTHER" id="PTHR11229:SF16">
    <property type="entry name" value="LARGE RIBOSOMAL SUBUNIT PROTEIN UL3C"/>
    <property type="match status" value="1"/>
</dbReference>
<dbReference type="Gene3D" id="2.40.30.10">
    <property type="entry name" value="Translation factors"/>
    <property type="match status" value="1"/>
</dbReference>
<comment type="similarity">
    <text evidence="1 7">Belongs to the universal ribosomal protein uL3 family.</text>
</comment>
<name>A0A1F5YHU3_9BACT</name>
<dbReference type="GO" id="GO:0019843">
    <property type="term" value="F:rRNA binding"/>
    <property type="evidence" value="ECO:0007669"/>
    <property type="project" value="UniProtKB-UniRule"/>
</dbReference>
<keyword evidence="3 7" id="KW-0694">RNA-binding</keyword>
<dbReference type="GO" id="GO:0003735">
    <property type="term" value="F:structural constituent of ribosome"/>
    <property type="evidence" value="ECO:0007669"/>
    <property type="project" value="UniProtKB-UniRule"/>
</dbReference>
<dbReference type="InterPro" id="IPR009000">
    <property type="entry name" value="Transl_B-barrel_sf"/>
</dbReference>